<dbReference type="InterPro" id="IPR049630">
    <property type="entry name" value="DYDC-like_DD"/>
</dbReference>
<dbReference type="STRING" id="147828.A0A4S2KR13"/>
<evidence type="ECO:0000256" key="1">
    <source>
        <dbReference type="SAM" id="Coils"/>
    </source>
</evidence>
<dbReference type="EMBL" id="SJOL01010838">
    <property type="protein sequence ID" value="TGZ50417.1"/>
    <property type="molecule type" value="Genomic_DNA"/>
</dbReference>
<evidence type="ECO:0008006" key="5">
    <source>
        <dbReference type="Google" id="ProtNLM"/>
    </source>
</evidence>
<feature type="compositionally biased region" description="Basic and acidic residues" evidence="2">
    <location>
        <begin position="164"/>
        <end position="187"/>
    </location>
</feature>
<dbReference type="CDD" id="cd22966">
    <property type="entry name" value="DD_DYDC-like"/>
    <property type="match status" value="1"/>
</dbReference>
<feature type="region of interest" description="Disordered" evidence="2">
    <location>
        <begin position="164"/>
        <end position="198"/>
    </location>
</feature>
<dbReference type="Pfam" id="PF05186">
    <property type="entry name" value="Dpy-30"/>
    <property type="match status" value="1"/>
</dbReference>
<evidence type="ECO:0000313" key="3">
    <source>
        <dbReference type="EMBL" id="TGZ50417.1"/>
    </source>
</evidence>
<evidence type="ECO:0000256" key="2">
    <source>
        <dbReference type="SAM" id="MobiDB-lite"/>
    </source>
</evidence>
<evidence type="ECO:0000313" key="4">
    <source>
        <dbReference type="Proteomes" id="UP000308267"/>
    </source>
</evidence>
<protein>
    <recommendedName>
        <fullName evidence="5">RIIa domain-containing protein</fullName>
    </recommendedName>
</protein>
<keyword evidence="1" id="KW-0175">Coiled coil</keyword>
<gene>
    <name evidence="3" type="ORF">CRM22_010812</name>
</gene>
<name>A0A4S2KR13_OPIFE</name>
<feature type="coiled-coil region" evidence="1">
    <location>
        <begin position="85"/>
        <end position="122"/>
    </location>
</feature>
<keyword evidence="4" id="KW-1185">Reference proteome</keyword>
<dbReference type="OrthoDB" id="432281at2759"/>
<dbReference type="Proteomes" id="UP000308267">
    <property type="component" value="Unassembled WGS sequence"/>
</dbReference>
<proteinExistence type="predicted"/>
<accession>A0A4S2KR13</accession>
<feature type="compositionally biased region" description="Acidic residues" evidence="2">
    <location>
        <begin position="188"/>
        <end position="198"/>
    </location>
</feature>
<sequence>MMPDEGAVDFSRVESNYIRQVLGEPLHHALCAIILYQPSDPIDFLANYLRYWVKHVRTYRRHKIAEQQIDWLLTVQLPWNVSVIAEKAKRLEQEALDEARRIAEEEARKAALERARIKAASEAAIRQSGDQIRTEAASIVLHDGIDKAIELAVKKFEAAEQARKKAEELARRKAREEEEAMDEQKAEEQEEEEQNEDD</sequence>
<organism evidence="3 4">
    <name type="scientific">Opisthorchis felineus</name>
    <dbReference type="NCBI Taxonomy" id="147828"/>
    <lineage>
        <taxon>Eukaryota</taxon>
        <taxon>Metazoa</taxon>
        <taxon>Spiralia</taxon>
        <taxon>Lophotrochozoa</taxon>
        <taxon>Platyhelminthes</taxon>
        <taxon>Trematoda</taxon>
        <taxon>Digenea</taxon>
        <taxon>Opisthorchiida</taxon>
        <taxon>Opisthorchiata</taxon>
        <taxon>Opisthorchiidae</taxon>
        <taxon>Opisthorchis</taxon>
    </lineage>
</organism>
<dbReference type="AlphaFoldDB" id="A0A4S2KR13"/>
<reference evidence="3 4" key="1">
    <citation type="journal article" date="2019" name="BMC Genomics">
        <title>New insights from Opisthorchis felineus genome: update on genomics of the epidemiologically important liver flukes.</title>
        <authorList>
            <person name="Ershov N.I."/>
            <person name="Mordvinov V.A."/>
            <person name="Prokhortchouk E.B."/>
            <person name="Pakharukova M.Y."/>
            <person name="Gunbin K.V."/>
            <person name="Ustyantsev K."/>
            <person name="Genaev M.A."/>
            <person name="Blinov A.G."/>
            <person name="Mazur A."/>
            <person name="Boulygina E."/>
            <person name="Tsygankova S."/>
            <person name="Khrameeva E."/>
            <person name="Chekanov N."/>
            <person name="Fan G."/>
            <person name="Xiao A."/>
            <person name="Zhang H."/>
            <person name="Xu X."/>
            <person name="Yang H."/>
            <person name="Solovyev V."/>
            <person name="Lee S.M."/>
            <person name="Liu X."/>
            <person name="Afonnikov D.A."/>
            <person name="Skryabin K.G."/>
        </authorList>
    </citation>
    <scope>NUCLEOTIDE SEQUENCE [LARGE SCALE GENOMIC DNA]</scope>
    <source>
        <strain evidence="3">AK-0245</strain>
        <tissue evidence="3">Whole organism</tissue>
    </source>
</reference>
<dbReference type="InterPro" id="IPR007858">
    <property type="entry name" value="Dpy-30_motif"/>
</dbReference>
<comment type="caution">
    <text evidence="3">The sequence shown here is derived from an EMBL/GenBank/DDBJ whole genome shotgun (WGS) entry which is preliminary data.</text>
</comment>